<comment type="cofactor">
    <cofactor evidence="1">
        <name>pantetheine 4'-phosphate</name>
        <dbReference type="ChEBI" id="CHEBI:47942"/>
    </cofactor>
</comment>
<dbReference type="InterPro" id="IPR009081">
    <property type="entry name" value="PP-bd_ACP"/>
</dbReference>
<dbReference type="PANTHER" id="PTHR45527:SF1">
    <property type="entry name" value="FATTY ACID SYNTHASE"/>
    <property type="match status" value="1"/>
</dbReference>
<protein>
    <recommendedName>
        <fullName evidence="2">Carrier domain-containing protein</fullName>
    </recommendedName>
</protein>
<dbReference type="AlphaFoldDB" id="A0A7W7VVG0"/>
<dbReference type="InterPro" id="IPR001242">
    <property type="entry name" value="Condensation_dom"/>
</dbReference>
<dbReference type="Pfam" id="PF00668">
    <property type="entry name" value="Condensation"/>
    <property type="match status" value="1"/>
</dbReference>
<comment type="caution">
    <text evidence="3">The sequence shown here is derived from an EMBL/GenBank/DDBJ whole genome shotgun (WGS) entry which is preliminary data.</text>
</comment>
<dbReference type="GO" id="GO:0031177">
    <property type="term" value="F:phosphopantetheine binding"/>
    <property type="evidence" value="ECO:0007669"/>
    <property type="project" value="TreeGrafter"/>
</dbReference>
<dbReference type="Pfam" id="PF00550">
    <property type="entry name" value="PP-binding"/>
    <property type="match status" value="1"/>
</dbReference>
<evidence type="ECO:0000259" key="2">
    <source>
        <dbReference type="PROSITE" id="PS50075"/>
    </source>
</evidence>
<dbReference type="Gene3D" id="1.10.1200.10">
    <property type="entry name" value="ACP-like"/>
    <property type="match status" value="1"/>
</dbReference>
<name>A0A7W7VVG0_KITKI</name>
<organism evidence="3 4">
    <name type="scientific">Kitasatospora kifunensis</name>
    <name type="common">Streptomyces kifunensis</name>
    <dbReference type="NCBI Taxonomy" id="58351"/>
    <lineage>
        <taxon>Bacteria</taxon>
        <taxon>Bacillati</taxon>
        <taxon>Actinomycetota</taxon>
        <taxon>Actinomycetes</taxon>
        <taxon>Kitasatosporales</taxon>
        <taxon>Streptomycetaceae</taxon>
        <taxon>Kitasatospora</taxon>
    </lineage>
</organism>
<dbReference type="RefSeq" id="WP_184935468.1">
    <property type="nucleotide sequence ID" value="NZ_JACHJV010000001.1"/>
</dbReference>
<sequence>MTAKSIDPETDTLPLGPLQEGIWLFWQLNPASPAYSMLEIFHFEGEFNLEALEFSFNELIRRHESLRTTFRDTEAGVVQVISRDPEPRSAEVVDLRGLPDAEQAERLTSAINTAANRPFDLETEPGIRLTAIQRSETRTTLVLVGHHIICDGLAMAVLLEEFGELYQTSRRGDTADLGPVPPGYSTFVKGQLAALTDGTFEEEAAYWREQLAGITGSVLPGISHPASRTPVARDTAVATLTLDDQLAESLTAWARSNRSTQFSVLMSAMSVMVATITGNGVTALGMATSGRTPEFARTVGVLANTVIVRSQIDLTRSFTDTLKEVSLDLMDAVDHQDLPFSRVVADLDSEQQVGADILRTVFTAGANGTLKFGEGELSEVYARTVQGPFDLHVACDISASGIALDWEYALRTYSTEVAEGYTAAYGEILAKLLEQPDVPMDSLGLAEALAAVSELLEASAAASVSSAVEQGDQPADGGSSDAAPAAEFTAVEEAIAAVWADVLGVPVASPLDDFFELGGHSLLVGATIAGVRQQVSQSATLRMLFDHPQLRDFASRLEVSGEADGVPTGQ</sequence>
<feature type="domain" description="Carrier" evidence="2">
    <location>
        <begin position="486"/>
        <end position="561"/>
    </location>
</feature>
<dbReference type="GO" id="GO:0008610">
    <property type="term" value="P:lipid biosynthetic process"/>
    <property type="evidence" value="ECO:0007669"/>
    <property type="project" value="UniProtKB-ARBA"/>
</dbReference>
<dbReference type="GO" id="GO:0005829">
    <property type="term" value="C:cytosol"/>
    <property type="evidence" value="ECO:0007669"/>
    <property type="project" value="TreeGrafter"/>
</dbReference>
<evidence type="ECO:0000313" key="4">
    <source>
        <dbReference type="Proteomes" id="UP000540506"/>
    </source>
</evidence>
<dbReference type="Proteomes" id="UP000540506">
    <property type="component" value="Unassembled WGS sequence"/>
</dbReference>
<gene>
    <name evidence="3" type="ORF">FHR34_002453</name>
</gene>
<dbReference type="InterPro" id="IPR023213">
    <property type="entry name" value="CAT-like_dom_sf"/>
</dbReference>
<reference evidence="3 4" key="1">
    <citation type="submission" date="2020-08" db="EMBL/GenBank/DDBJ databases">
        <title>Sequencing the genomes of 1000 actinobacteria strains.</title>
        <authorList>
            <person name="Klenk H.-P."/>
        </authorList>
    </citation>
    <scope>NUCLEOTIDE SEQUENCE [LARGE SCALE GENOMIC DNA]</scope>
    <source>
        <strain evidence="3 4">DSM 41654</strain>
    </source>
</reference>
<dbReference type="SUPFAM" id="SSF47336">
    <property type="entry name" value="ACP-like"/>
    <property type="match status" value="1"/>
</dbReference>
<dbReference type="PANTHER" id="PTHR45527">
    <property type="entry name" value="NONRIBOSOMAL PEPTIDE SYNTHETASE"/>
    <property type="match status" value="1"/>
</dbReference>
<dbReference type="Gene3D" id="3.30.559.30">
    <property type="entry name" value="Nonribosomal peptide synthetase, condensation domain"/>
    <property type="match status" value="1"/>
</dbReference>
<dbReference type="GO" id="GO:0003824">
    <property type="term" value="F:catalytic activity"/>
    <property type="evidence" value="ECO:0007669"/>
    <property type="project" value="InterPro"/>
</dbReference>
<dbReference type="GO" id="GO:0044550">
    <property type="term" value="P:secondary metabolite biosynthetic process"/>
    <property type="evidence" value="ECO:0007669"/>
    <property type="project" value="TreeGrafter"/>
</dbReference>
<dbReference type="EMBL" id="JACHJV010000001">
    <property type="protein sequence ID" value="MBB4923460.1"/>
    <property type="molecule type" value="Genomic_DNA"/>
</dbReference>
<keyword evidence="4" id="KW-1185">Reference proteome</keyword>
<dbReference type="PROSITE" id="PS50075">
    <property type="entry name" value="CARRIER"/>
    <property type="match status" value="1"/>
</dbReference>
<evidence type="ECO:0000256" key="1">
    <source>
        <dbReference type="ARBA" id="ARBA00001957"/>
    </source>
</evidence>
<dbReference type="InterPro" id="IPR036736">
    <property type="entry name" value="ACP-like_sf"/>
</dbReference>
<dbReference type="GO" id="GO:0043041">
    <property type="term" value="P:amino acid activation for nonribosomal peptide biosynthetic process"/>
    <property type="evidence" value="ECO:0007669"/>
    <property type="project" value="TreeGrafter"/>
</dbReference>
<proteinExistence type="predicted"/>
<dbReference type="SUPFAM" id="SSF52777">
    <property type="entry name" value="CoA-dependent acyltransferases"/>
    <property type="match status" value="2"/>
</dbReference>
<dbReference type="Gene3D" id="3.30.559.10">
    <property type="entry name" value="Chloramphenicol acetyltransferase-like domain"/>
    <property type="match status" value="1"/>
</dbReference>
<accession>A0A7W7VVG0</accession>
<evidence type="ECO:0000313" key="3">
    <source>
        <dbReference type="EMBL" id="MBB4923460.1"/>
    </source>
</evidence>